<dbReference type="Pfam" id="PF13460">
    <property type="entry name" value="NAD_binding_10"/>
    <property type="match status" value="1"/>
</dbReference>
<dbReference type="EMBL" id="NBEB01000002">
    <property type="protein sequence ID" value="OQQ86779.1"/>
    <property type="molecule type" value="Genomic_DNA"/>
</dbReference>
<accession>A0A1V9R133</accession>
<dbReference type="SUPFAM" id="SSF51735">
    <property type="entry name" value="NAD(P)-binding Rossmann-fold domains"/>
    <property type="match status" value="1"/>
</dbReference>
<evidence type="ECO:0000259" key="1">
    <source>
        <dbReference type="Pfam" id="PF13460"/>
    </source>
</evidence>
<protein>
    <submittedName>
        <fullName evidence="2">Oxidoreductase</fullName>
    </submittedName>
</protein>
<dbReference type="InterPro" id="IPR051606">
    <property type="entry name" value="Polyketide_Oxido-like"/>
</dbReference>
<dbReference type="CDD" id="cd05267">
    <property type="entry name" value="SDR_a6"/>
    <property type="match status" value="1"/>
</dbReference>
<evidence type="ECO:0000313" key="2">
    <source>
        <dbReference type="EMBL" id="OQQ86779.1"/>
    </source>
</evidence>
<comment type="caution">
    <text evidence="2">The sequence shown here is derived from an EMBL/GenBank/DDBJ whole genome shotgun (WGS) entry which is preliminary data.</text>
</comment>
<dbReference type="PANTHER" id="PTHR43355:SF2">
    <property type="entry name" value="FLAVIN REDUCTASE (NADPH)"/>
    <property type="match status" value="1"/>
</dbReference>
<feature type="domain" description="NAD(P)-binding" evidence="1">
    <location>
        <begin position="9"/>
        <end position="189"/>
    </location>
</feature>
<dbReference type="AlphaFoldDB" id="A0A1V9R133"/>
<dbReference type="InterPro" id="IPR016040">
    <property type="entry name" value="NAD(P)-bd_dom"/>
</dbReference>
<organism evidence="2 3">
    <name type="scientific">Ligilactobacillus salivarius</name>
    <dbReference type="NCBI Taxonomy" id="1624"/>
    <lineage>
        <taxon>Bacteria</taxon>
        <taxon>Bacillati</taxon>
        <taxon>Bacillota</taxon>
        <taxon>Bacilli</taxon>
        <taxon>Lactobacillales</taxon>
        <taxon>Lactobacillaceae</taxon>
        <taxon>Ligilactobacillus</taxon>
    </lineage>
</organism>
<reference evidence="2 3" key="1">
    <citation type="submission" date="2017-03" db="EMBL/GenBank/DDBJ databases">
        <title>Phylogenomics and comparative genomics of Lactobacillus salivarius, a mammalian gut commensal.</title>
        <authorList>
            <person name="Harris H.M."/>
        </authorList>
    </citation>
    <scope>NUCLEOTIDE SEQUENCE [LARGE SCALE GENOMIC DNA]</scope>
    <source>
        <strain evidence="2 3">LMG 14477</strain>
    </source>
</reference>
<name>A0A1V9R133_9LACO</name>
<evidence type="ECO:0000313" key="3">
    <source>
        <dbReference type="Proteomes" id="UP000192638"/>
    </source>
</evidence>
<gene>
    <name evidence="2" type="ORF">B6U60_00290</name>
</gene>
<sequence length="215" mass="23596">MAKKILILGAAGEIARMLTDRLLAESDAELVLYGRNVSQRLALEENNRIKLVDGTFGESKKLEAALADVDVVYLNSMSSPADTASVVQALEKAGVKRLLGATIAGVEDEVPYELATWTKNSLPASYIKGENDSAKLVKDSNLDYTLLRLTWLFNDESDREYELVPSGVEFADAEVSRQAVTQAILDILNGEESEYVRKSFGLGKPNTHYGKPSFY</sequence>
<dbReference type="GO" id="GO:0042602">
    <property type="term" value="F:riboflavin reductase (NADPH) activity"/>
    <property type="evidence" value="ECO:0007669"/>
    <property type="project" value="TreeGrafter"/>
</dbReference>
<dbReference type="PANTHER" id="PTHR43355">
    <property type="entry name" value="FLAVIN REDUCTASE (NADPH)"/>
    <property type="match status" value="1"/>
</dbReference>
<dbReference type="GO" id="GO:0004074">
    <property type="term" value="F:biliverdin reductase [NAD(P)H] activity"/>
    <property type="evidence" value="ECO:0007669"/>
    <property type="project" value="TreeGrafter"/>
</dbReference>
<dbReference type="Gene3D" id="3.40.50.720">
    <property type="entry name" value="NAD(P)-binding Rossmann-like Domain"/>
    <property type="match status" value="1"/>
</dbReference>
<dbReference type="RefSeq" id="WP_081530129.1">
    <property type="nucleotide sequence ID" value="NZ_NBEB01000002.1"/>
</dbReference>
<dbReference type="InterPro" id="IPR036291">
    <property type="entry name" value="NAD(P)-bd_dom_sf"/>
</dbReference>
<dbReference type="Proteomes" id="UP000192638">
    <property type="component" value="Unassembled WGS sequence"/>
</dbReference>
<proteinExistence type="predicted"/>